<keyword evidence="1" id="KW-0472">Membrane</keyword>
<name>A0A6C0DBI1_9ZZZZ</name>
<organism evidence="2">
    <name type="scientific">viral metagenome</name>
    <dbReference type="NCBI Taxonomy" id="1070528"/>
    <lineage>
        <taxon>unclassified sequences</taxon>
        <taxon>metagenomes</taxon>
        <taxon>organismal metagenomes</taxon>
    </lineage>
</organism>
<sequence>MQREEEGFKGKSGGAAAGGLGSSIIGNSGMMFHAGGITQCSSTDQTWFCYLSRLVGMISYIIFLITIVYLIYIFVWPWITKRLGFRGAGGGRRK</sequence>
<protein>
    <submittedName>
        <fullName evidence="2">Uncharacterized protein</fullName>
    </submittedName>
</protein>
<feature type="transmembrane region" description="Helical" evidence="1">
    <location>
        <begin position="57"/>
        <end position="79"/>
    </location>
</feature>
<dbReference type="EMBL" id="MN739580">
    <property type="protein sequence ID" value="QHT14248.1"/>
    <property type="molecule type" value="Genomic_DNA"/>
</dbReference>
<evidence type="ECO:0000256" key="1">
    <source>
        <dbReference type="SAM" id="Phobius"/>
    </source>
</evidence>
<evidence type="ECO:0000313" key="2">
    <source>
        <dbReference type="EMBL" id="QHT14248.1"/>
    </source>
</evidence>
<keyword evidence="1" id="KW-1133">Transmembrane helix</keyword>
<keyword evidence="1" id="KW-0812">Transmembrane</keyword>
<dbReference type="AlphaFoldDB" id="A0A6C0DBI1"/>
<proteinExistence type="predicted"/>
<reference evidence="2" key="1">
    <citation type="journal article" date="2020" name="Nature">
        <title>Giant virus diversity and host interactions through global metagenomics.</title>
        <authorList>
            <person name="Schulz F."/>
            <person name="Roux S."/>
            <person name="Paez-Espino D."/>
            <person name="Jungbluth S."/>
            <person name="Walsh D.A."/>
            <person name="Denef V.J."/>
            <person name="McMahon K.D."/>
            <person name="Konstantinidis K.T."/>
            <person name="Eloe-Fadrosh E.A."/>
            <person name="Kyrpides N.C."/>
            <person name="Woyke T."/>
        </authorList>
    </citation>
    <scope>NUCLEOTIDE SEQUENCE</scope>
    <source>
        <strain evidence="2">GVMAG-M-3300023174-137</strain>
    </source>
</reference>
<accession>A0A6C0DBI1</accession>